<keyword evidence="4" id="KW-0930">Antiviral protein</keyword>
<dbReference type="InterPro" id="IPR000999">
    <property type="entry name" value="RNase_III_dom"/>
</dbReference>
<comment type="function">
    <text evidence="16">Dicer-like endonuclease involved in cleaving double-stranded RNA in the RNA interference (RNAi) pathway. Produces 21 to 25 bp dsRNAs (siRNAs) which target the selective destruction of homologous RNAs leading to sequence-specific suppression of gene expression, called post-transcriptional gene silencing (PTGS). Part of a broad host defense response against viral infection and transposons.</text>
</comment>
<feature type="domain" description="RNase III" evidence="20">
    <location>
        <begin position="1290"/>
        <end position="1441"/>
    </location>
</feature>
<dbReference type="PROSITE" id="PS50142">
    <property type="entry name" value="RNASE_3_2"/>
    <property type="match status" value="2"/>
</dbReference>
<dbReference type="GO" id="GO:0050688">
    <property type="term" value="P:regulation of defense response to virus"/>
    <property type="evidence" value="ECO:0007669"/>
    <property type="project" value="UniProtKB-KW"/>
</dbReference>
<keyword evidence="13 18" id="KW-0694">RNA-binding</keyword>
<evidence type="ECO:0000256" key="6">
    <source>
        <dbReference type="ARBA" id="ARBA00022737"/>
    </source>
</evidence>
<evidence type="ECO:0000256" key="1">
    <source>
        <dbReference type="ARBA" id="ARBA00001936"/>
    </source>
</evidence>
<dbReference type="InterPro" id="IPR038248">
    <property type="entry name" value="Dicer_dimer_sf"/>
</dbReference>
<dbReference type="InterPro" id="IPR014001">
    <property type="entry name" value="Helicase_ATP-bd"/>
</dbReference>
<dbReference type="Proteomes" id="UP000800082">
    <property type="component" value="Unassembled WGS sequence"/>
</dbReference>
<evidence type="ECO:0000256" key="15">
    <source>
        <dbReference type="ARBA" id="ARBA00023211"/>
    </source>
</evidence>
<keyword evidence="12" id="KW-0460">Magnesium</keyword>
<feature type="compositionally biased region" description="Basic and acidic residues" evidence="19">
    <location>
        <begin position="25"/>
        <end position="35"/>
    </location>
</feature>
<dbReference type="Gene3D" id="1.10.1520.10">
    <property type="entry name" value="Ribonuclease III domain"/>
    <property type="match status" value="2"/>
</dbReference>
<evidence type="ECO:0000259" key="21">
    <source>
        <dbReference type="PROSITE" id="PS50821"/>
    </source>
</evidence>
<dbReference type="OrthoDB" id="416741at2759"/>
<evidence type="ECO:0000256" key="3">
    <source>
        <dbReference type="ARBA" id="ARBA00020797"/>
    </source>
</evidence>
<protein>
    <recommendedName>
        <fullName evidence="3">Dicer-like protein 1</fullName>
    </recommendedName>
</protein>
<evidence type="ECO:0000256" key="12">
    <source>
        <dbReference type="ARBA" id="ARBA00022842"/>
    </source>
</evidence>
<evidence type="ECO:0000259" key="23">
    <source>
        <dbReference type="PROSITE" id="PS51194"/>
    </source>
</evidence>
<dbReference type="PANTHER" id="PTHR14950">
    <property type="entry name" value="DICER-RELATED"/>
    <property type="match status" value="1"/>
</dbReference>
<evidence type="ECO:0000256" key="14">
    <source>
        <dbReference type="ARBA" id="ARBA00023118"/>
    </source>
</evidence>
<gene>
    <name evidence="25" type="ORF">M421DRAFT_8946</name>
</gene>
<keyword evidence="8" id="KW-0378">Hydrolase</keyword>
<dbReference type="GO" id="GO:0003677">
    <property type="term" value="F:DNA binding"/>
    <property type="evidence" value="ECO:0007669"/>
    <property type="project" value="InterPro"/>
</dbReference>
<evidence type="ECO:0000256" key="18">
    <source>
        <dbReference type="PROSITE-ProRule" id="PRU00657"/>
    </source>
</evidence>
<dbReference type="InterPro" id="IPR003100">
    <property type="entry name" value="PAZ_dom"/>
</dbReference>
<dbReference type="GO" id="GO:0046872">
    <property type="term" value="F:metal ion binding"/>
    <property type="evidence" value="ECO:0007669"/>
    <property type="project" value="UniProtKB-KW"/>
</dbReference>
<evidence type="ECO:0000256" key="13">
    <source>
        <dbReference type="ARBA" id="ARBA00022884"/>
    </source>
</evidence>
<evidence type="ECO:0000256" key="19">
    <source>
        <dbReference type="SAM" id="MobiDB-lite"/>
    </source>
</evidence>
<comment type="cofactor">
    <cofactor evidence="2">
        <name>Mg(2+)</name>
        <dbReference type="ChEBI" id="CHEBI:18420"/>
    </cofactor>
</comment>
<keyword evidence="15" id="KW-0464">Manganese</keyword>
<dbReference type="RefSeq" id="XP_033444551.1">
    <property type="nucleotide sequence ID" value="XM_033597769.1"/>
</dbReference>
<dbReference type="Gene3D" id="3.40.50.300">
    <property type="entry name" value="P-loop containing nucleotide triphosphate hydrolases"/>
    <property type="match status" value="2"/>
</dbReference>
<dbReference type="FunFam" id="3.40.50.300:FF:001669">
    <property type="entry name" value="Dicer-like protein 1"/>
    <property type="match status" value="1"/>
</dbReference>
<dbReference type="CDD" id="cd18034">
    <property type="entry name" value="DEXHc_dicer"/>
    <property type="match status" value="1"/>
</dbReference>
<evidence type="ECO:0000256" key="9">
    <source>
        <dbReference type="ARBA" id="ARBA00022806"/>
    </source>
</evidence>
<keyword evidence="5" id="KW-0479">Metal-binding</keyword>
<dbReference type="SMART" id="SM00535">
    <property type="entry name" value="RIBOc"/>
    <property type="match status" value="2"/>
</dbReference>
<evidence type="ECO:0000256" key="5">
    <source>
        <dbReference type="ARBA" id="ARBA00022723"/>
    </source>
</evidence>
<keyword evidence="6" id="KW-0677">Repeat</keyword>
<feature type="domain" description="Helicase C-terminal" evidence="23">
    <location>
        <begin position="453"/>
        <end position="632"/>
    </location>
</feature>
<dbReference type="InterPro" id="IPR001650">
    <property type="entry name" value="Helicase_C-like"/>
</dbReference>
<feature type="region of interest" description="Disordered" evidence="19">
    <location>
        <begin position="1"/>
        <end position="69"/>
    </location>
</feature>
<dbReference type="CDD" id="cd18802">
    <property type="entry name" value="SF2_C_dicer"/>
    <property type="match status" value="1"/>
</dbReference>
<dbReference type="PROSITE" id="PS00517">
    <property type="entry name" value="RNASE_3_1"/>
    <property type="match status" value="1"/>
</dbReference>
<evidence type="ECO:0000256" key="11">
    <source>
        <dbReference type="ARBA" id="ARBA00022840"/>
    </source>
</evidence>
<proteinExistence type="inferred from homology"/>
<feature type="domain" description="RNase III" evidence="20">
    <location>
        <begin position="1059"/>
        <end position="1234"/>
    </location>
</feature>
<dbReference type="InterPro" id="IPR006935">
    <property type="entry name" value="Helicase/UvrB_N"/>
</dbReference>
<dbReference type="GO" id="GO:0005524">
    <property type="term" value="F:ATP binding"/>
    <property type="evidence" value="ECO:0007669"/>
    <property type="project" value="UniProtKB-KW"/>
</dbReference>
<evidence type="ECO:0000259" key="22">
    <source>
        <dbReference type="PROSITE" id="PS51192"/>
    </source>
</evidence>
<feature type="domain" description="PAZ" evidence="21">
    <location>
        <begin position="915"/>
        <end position="1036"/>
    </location>
</feature>
<dbReference type="InterPro" id="IPR036389">
    <property type="entry name" value="RNase_III_sf"/>
</dbReference>
<evidence type="ECO:0000259" key="20">
    <source>
        <dbReference type="PROSITE" id="PS50142"/>
    </source>
</evidence>
<dbReference type="Pfam" id="PF03368">
    <property type="entry name" value="Dicer_dimer"/>
    <property type="match status" value="1"/>
</dbReference>
<dbReference type="PROSITE" id="PS51327">
    <property type="entry name" value="DICER_DSRBF"/>
    <property type="match status" value="1"/>
</dbReference>
<dbReference type="InterPro" id="IPR056755">
    <property type="entry name" value="DSRM_2"/>
</dbReference>
<dbReference type="EMBL" id="ML978995">
    <property type="protein sequence ID" value="KAF1924298.1"/>
    <property type="molecule type" value="Genomic_DNA"/>
</dbReference>
<keyword evidence="11" id="KW-0067">ATP-binding</keyword>
<feature type="compositionally biased region" description="Acidic residues" evidence="19">
    <location>
        <begin position="43"/>
        <end position="55"/>
    </location>
</feature>
<evidence type="ECO:0000313" key="26">
    <source>
        <dbReference type="Proteomes" id="UP000800082"/>
    </source>
</evidence>
<keyword evidence="7" id="KW-0547">Nucleotide-binding</keyword>
<dbReference type="SUPFAM" id="SSF69065">
    <property type="entry name" value="RNase III domain-like"/>
    <property type="match status" value="2"/>
</dbReference>
<feature type="domain" description="Dicer dsRNA-binding fold" evidence="24">
    <location>
        <begin position="656"/>
        <end position="756"/>
    </location>
</feature>
<dbReference type="Gene3D" id="3.30.160.380">
    <property type="entry name" value="Dicer dimerisation domain"/>
    <property type="match status" value="1"/>
</dbReference>
<dbReference type="Pfam" id="PF24995">
    <property type="entry name" value="DSRM_2"/>
    <property type="match status" value="1"/>
</dbReference>
<keyword evidence="26" id="KW-1185">Reference proteome</keyword>
<dbReference type="PROSITE" id="PS51194">
    <property type="entry name" value="HELICASE_CTER"/>
    <property type="match status" value="1"/>
</dbReference>
<sequence length="1584" mass="181037">MGWANVEEEQELEYNSCDDVFVSDDGDKQPQRSDILELQLQEPDGDDGDDSDIDADIARAYGPKTTSERRRTQNEVLRAFATNITSLITQREVEEAISKSANEEQLSITDILAKQETTVRITNPRDYQTELFQRAKNENLIAVLDTGSGKTHIATLLLKHVLDEELENRAKGGVRRTAFFLVDSVNLVFQQANVLRCGLDQGVEPVCGAMGASLWRKPTWDSYFAKNMVIVCTAEVLAQCLMHSFITMARINLLIFDEAHHAKDNHPYARIMKDFYSHEGDSSKRPRLFGMTASPVDVGGLKPGVVVEAAANLERMLCSKIVTVSEEILAANNISRPTEYVVLYDRLKTEFETPFHNRIKAQYGNVKAFYKFFVTSKRIASKLGRWASDMYWSFAFADEQARKLQQREEFQYNRLNGTYVNVEELDAKIRCLKDAALFVQGQSFGTPSLGNVDLSAKVMKLHEWLGMYYKRSDEPRCIVFVEQRQTAHLLKLIFDHVGGPNLRCDVLVGVNSRVSEHNVSLRNQILTISKFRRGELNCMFATSVAEEGLDIPQCNLVVRFDLYRTMIAYVQSRGRARHRNSKYLHMLENGNHDHRERLMQVRLDETVMRNFCKGIARDRLLDSLEDESDDLFAIEEKLYPSFVDPVSGAKLTYRTSLAVLNHFVATLPTPNHETHLQPTYVLSAEVGMDSHDTQRSGFRCEVILPECSPIISMVGKVESKKTIARCSAAFYMCLELHKKGHLNSNLLPTTLKNLPAMRNALLAVSEKKKGNYPMLIKPTFWRQDRGQTPEHLYLTIINVDKGLDRPHQPLGILTRNEFPQLPSFPVFLADGRPSNVVSQSFNMPFSVDETDLEIVTKFTLRVYEDLYNKTYEYDVPKMSYWVVPVRSIKPGLSPPPASFEDVVDLVQIRKVSESPSWQWTADTPDYELLDKYIIDPMNGGRRFYSERIAAHLKAQDPVPAHIPRQNQKFMDSILDYSDSKWLRSRDINRWHKDQPVLEVEKIPFRRNNLARVEDKEVEEFGKLKTVICPEPMRISNIATPFVVMCYILPAIIHRFESYLIALEACKHVDLNVSPALALEALTKDSENSDEHGEEKINFKRGMGPNYERLEFLGDCFLKMATSISTFVQQPNENEFEFHVRRMLMLCNANLMDTAVGKKKFLFEDGEERGLQLFNYVRTMAFSRRTWYPEGLKLLRGKGVGKSEDDRLKLTHNLGDKSIADVCEAFIGATFMQHHHDGPWSPSDWDETVKAVKLFANSPDHPQSKWSDYSASYMKPQYQIAESTATQLDLARKIEAKHPYKFKYPRLLRSAFVHPSQPFMWEQIPNYQRLEFLGDSLLDMAFIIHLFYAYPDKDPQWLTEHKTPMVSNKFLGAVCVKLGWHTHIRQNTAILSSQIRDYVHEVQEAEREANGAVDYWVSVSEPPKCLADVIEAYVAALFVDSEFDFNIVRDFFTRHLKPFFEDMTLAAYENFASNHPTTRLSRLMGTTFGCSDWRLGALETQTCIPGKGKAIVAMVVVHGKVVFHSLGQSGRYARVRASQAALEVLDGLLPFEFRIRYGCDCVDGERGLEAEDQERAVRERVGLSI</sequence>
<dbReference type="Pfam" id="PF00271">
    <property type="entry name" value="Helicase_C"/>
    <property type="match status" value="1"/>
</dbReference>
<evidence type="ECO:0000256" key="4">
    <source>
        <dbReference type="ARBA" id="ARBA00022721"/>
    </source>
</evidence>
<keyword evidence="9" id="KW-0347">Helicase</keyword>
<evidence type="ECO:0000256" key="10">
    <source>
        <dbReference type="ARBA" id="ARBA00022833"/>
    </source>
</evidence>
<dbReference type="FunFam" id="1.10.1520.10:FF:000026">
    <property type="entry name" value="Dicer-like protein 1"/>
    <property type="match status" value="1"/>
</dbReference>
<evidence type="ECO:0000256" key="17">
    <source>
        <dbReference type="ARBA" id="ARBA00035116"/>
    </source>
</evidence>
<name>A0A6A5RAS0_9PLEO</name>
<dbReference type="SMART" id="SM00487">
    <property type="entry name" value="DEXDc"/>
    <property type="match status" value="1"/>
</dbReference>
<evidence type="ECO:0000256" key="7">
    <source>
        <dbReference type="ARBA" id="ARBA00022741"/>
    </source>
</evidence>
<dbReference type="PROSITE" id="PS50821">
    <property type="entry name" value="PAZ"/>
    <property type="match status" value="1"/>
</dbReference>
<dbReference type="PROSITE" id="PS51192">
    <property type="entry name" value="HELICASE_ATP_BIND_1"/>
    <property type="match status" value="1"/>
</dbReference>
<dbReference type="FunFam" id="1.10.1520.10:FF:000015">
    <property type="entry name" value="Dicer-like protein 1"/>
    <property type="match status" value="1"/>
</dbReference>
<comment type="similarity">
    <text evidence="17 18">Belongs to the helicase family. Dicer subfamily.</text>
</comment>
<dbReference type="GO" id="GO:0003723">
    <property type="term" value="F:RNA binding"/>
    <property type="evidence" value="ECO:0007669"/>
    <property type="project" value="UniProtKB-UniRule"/>
</dbReference>
<dbReference type="Pfam" id="PF04851">
    <property type="entry name" value="ResIII"/>
    <property type="match status" value="1"/>
</dbReference>
<reference evidence="25" key="1">
    <citation type="journal article" date="2020" name="Stud. Mycol.">
        <title>101 Dothideomycetes genomes: a test case for predicting lifestyles and emergence of pathogens.</title>
        <authorList>
            <person name="Haridas S."/>
            <person name="Albert R."/>
            <person name="Binder M."/>
            <person name="Bloem J."/>
            <person name="Labutti K."/>
            <person name="Salamov A."/>
            <person name="Andreopoulos B."/>
            <person name="Baker S."/>
            <person name="Barry K."/>
            <person name="Bills G."/>
            <person name="Bluhm B."/>
            <person name="Cannon C."/>
            <person name="Castanera R."/>
            <person name="Culley D."/>
            <person name="Daum C."/>
            <person name="Ezra D."/>
            <person name="Gonzalez J."/>
            <person name="Henrissat B."/>
            <person name="Kuo A."/>
            <person name="Liang C."/>
            <person name="Lipzen A."/>
            <person name="Lutzoni F."/>
            <person name="Magnuson J."/>
            <person name="Mondo S."/>
            <person name="Nolan M."/>
            <person name="Ohm R."/>
            <person name="Pangilinan J."/>
            <person name="Park H.-J."/>
            <person name="Ramirez L."/>
            <person name="Alfaro M."/>
            <person name="Sun H."/>
            <person name="Tritt A."/>
            <person name="Yoshinaga Y."/>
            <person name="Zwiers L.-H."/>
            <person name="Turgeon B."/>
            <person name="Goodwin S."/>
            <person name="Spatafora J."/>
            <person name="Crous P."/>
            <person name="Grigoriev I."/>
        </authorList>
    </citation>
    <scope>NUCLEOTIDE SEQUENCE</scope>
    <source>
        <strain evidence="25">CBS 183.55</strain>
    </source>
</reference>
<keyword evidence="14" id="KW-0051">Antiviral defense</keyword>
<dbReference type="GO" id="GO:0051607">
    <property type="term" value="P:defense response to virus"/>
    <property type="evidence" value="ECO:0007669"/>
    <property type="project" value="UniProtKB-KW"/>
</dbReference>
<evidence type="ECO:0000256" key="2">
    <source>
        <dbReference type="ARBA" id="ARBA00001946"/>
    </source>
</evidence>
<organism evidence="25 26">
    <name type="scientific">Didymella exigua CBS 183.55</name>
    <dbReference type="NCBI Taxonomy" id="1150837"/>
    <lineage>
        <taxon>Eukaryota</taxon>
        <taxon>Fungi</taxon>
        <taxon>Dikarya</taxon>
        <taxon>Ascomycota</taxon>
        <taxon>Pezizomycotina</taxon>
        <taxon>Dothideomycetes</taxon>
        <taxon>Pleosporomycetidae</taxon>
        <taxon>Pleosporales</taxon>
        <taxon>Pleosporineae</taxon>
        <taxon>Didymellaceae</taxon>
        <taxon>Didymella</taxon>
    </lineage>
</organism>
<dbReference type="InterPro" id="IPR027417">
    <property type="entry name" value="P-loop_NTPase"/>
</dbReference>
<feature type="domain" description="Helicase ATP-binding" evidence="22">
    <location>
        <begin position="131"/>
        <end position="297"/>
    </location>
</feature>
<dbReference type="GO" id="GO:0004386">
    <property type="term" value="F:helicase activity"/>
    <property type="evidence" value="ECO:0007669"/>
    <property type="project" value="UniProtKB-KW"/>
</dbReference>
<dbReference type="GeneID" id="54355436"/>
<dbReference type="InterPro" id="IPR005034">
    <property type="entry name" value="Dicer_dimerisation"/>
</dbReference>
<evidence type="ECO:0000256" key="16">
    <source>
        <dbReference type="ARBA" id="ARBA00025403"/>
    </source>
</evidence>
<evidence type="ECO:0000313" key="25">
    <source>
        <dbReference type="EMBL" id="KAF1924298.1"/>
    </source>
</evidence>
<dbReference type="GO" id="GO:0005737">
    <property type="term" value="C:cytoplasm"/>
    <property type="evidence" value="ECO:0007669"/>
    <property type="project" value="TreeGrafter"/>
</dbReference>
<dbReference type="PANTHER" id="PTHR14950:SF62">
    <property type="entry name" value="DICER-LIKE PROTEIN 1"/>
    <property type="match status" value="1"/>
</dbReference>
<comment type="cofactor">
    <cofactor evidence="1">
        <name>Mn(2+)</name>
        <dbReference type="ChEBI" id="CHEBI:29035"/>
    </cofactor>
</comment>
<dbReference type="CDD" id="cd00593">
    <property type="entry name" value="RIBOc"/>
    <property type="match status" value="2"/>
</dbReference>
<dbReference type="Pfam" id="PF00636">
    <property type="entry name" value="Ribonuclease_3"/>
    <property type="match status" value="2"/>
</dbReference>
<keyword evidence="10" id="KW-0862">Zinc</keyword>
<feature type="compositionally biased region" description="Acidic residues" evidence="19">
    <location>
        <begin position="1"/>
        <end position="12"/>
    </location>
</feature>
<dbReference type="SUPFAM" id="SSF52540">
    <property type="entry name" value="P-loop containing nucleoside triphosphate hydrolases"/>
    <property type="match status" value="1"/>
</dbReference>
<dbReference type="GO" id="GO:0004525">
    <property type="term" value="F:ribonuclease III activity"/>
    <property type="evidence" value="ECO:0007669"/>
    <property type="project" value="InterPro"/>
</dbReference>
<evidence type="ECO:0000256" key="8">
    <source>
        <dbReference type="ARBA" id="ARBA00022801"/>
    </source>
</evidence>
<evidence type="ECO:0000259" key="24">
    <source>
        <dbReference type="PROSITE" id="PS51327"/>
    </source>
</evidence>
<dbReference type="GO" id="GO:0030422">
    <property type="term" value="P:siRNA processing"/>
    <property type="evidence" value="ECO:0007669"/>
    <property type="project" value="TreeGrafter"/>
</dbReference>
<dbReference type="GO" id="GO:0005634">
    <property type="term" value="C:nucleus"/>
    <property type="evidence" value="ECO:0007669"/>
    <property type="project" value="TreeGrafter"/>
</dbReference>
<accession>A0A6A5RAS0</accession>
<dbReference type="SMART" id="SM00490">
    <property type="entry name" value="HELICc"/>
    <property type="match status" value="1"/>
</dbReference>